<feature type="domain" description="Arginine decarboxylase C-terminal helical" evidence="18">
    <location>
        <begin position="589"/>
        <end position="641"/>
    </location>
</feature>
<evidence type="ECO:0000259" key="16">
    <source>
        <dbReference type="Pfam" id="PF02784"/>
    </source>
</evidence>
<evidence type="ECO:0000256" key="15">
    <source>
        <dbReference type="PIRSR" id="PIRSR600183-50"/>
    </source>
</evidence>
<gene>
    <name evidence="19" type="primary">speA</name>
    <name evidence="19" type="ORF">H5P28_17715</name>
</gene>
<keyword evidence="11" id="KW-0620">Polyamine biosynthesis</keyword>
<dbReference type="GO" id="GO:0008792">
    <property type="term" value="F:arginine decarboxylase activity"/>
    <property type="evidence" value="ECO:0007669"/>
    <property type="project" value="UniProtKB-UniRule"/>
</dbReference>
<dbReference type="EMBL" id="JACHVB010000060">
    <property type="protein sequence ID" value="MBC2596109.1"/>
    <property type="molecule type" value="Genomic_DNA"/>
</dbReference>
<dbReference type="PANTHER" id="PTHR43295:SF9">
    <property type="entry name" value="BIOSYNTHETIC ARGININE DECARBOXYLASE"/>
    <property type="match status" value="1"/>
</dbReference>
<evidence type="ECO:0000256" key="6">
    <source>
        <dbReference type="ARBA" id="ARBA00022723"/>
    </source>
</evidence>
<evidence type="ECO:0000259" key="17">
    <source>
        <dbReference type="Pfam" id="PF17810"/>
    </source>
</evidence>
<dbReference type="InterPro" id="IPR009006">
    <property type="entry name" value="Ala_racemase/Decarboxylase_C"/>
</dbReference>
<dbReference type="PRINTS" id="PR01180">
    <property type="entry name" value="ARGDCRBXLASE"/>
</dbReference>
<dbReference type="NCBIfam" id="TIGR01273">
    <property type="entry name" value="speA"/>
    <property type="match status" value="1"/>
</dbReference>
<organism evidence="19 20">
    <name type="scientific">Ruficoccus amylovorans</name>
    <dbReference type="NCBI Taxonomy" id="1804625"/>
    <lineage>
        <taxon>Bacteria</taxon>
        <taxon>Pseudomonadati</taxon>
        <taxon>Verrucomicrobiota</taxon>
        <taxon>Opitutia</taxon>
        <taxon>Puniceicoccales</taxon>
        <taxon>Cerasicoccaceae</taxon>
        <taxon>Ruficoccus</taxon>
    </lineage>
</organism>
<dbReference type="RefSeq" id="WP_185677024.1">
    <property type="nucleotide sequence ID" value="NZ_JACHVB010000060.1"/>
</dbReference>
<comment type="caution">
    <text evidence="19">The sequence shown here is derived from an EMBL/GenBank/DDBJ whole genome shotgun (WGS) entry which is preliminary data.</text>
</comment>
<evidence type="ECO:0000256" key="8">
    <source>
        <dbReference type="ARBA" id="ARBA00022842"/>
    </source>
</evidence>
<dbReference type="SUPFAM" id="SSF50621">
    <property type="entry name" value="Alanine racemase C-terminal domain-like"/>
    <property type="match status" value="1"/>
</dbReference>
<dbReference type="GO" id="GO:0033388">
    <property type="term" value="P:putrescine biosynthetic process from arginine"/>
    <property type="evidence" value="ECO:0007669"/>
    <property type="project" value="UniProtKB-ARBA"/>
</dbReference>
<dbReference type="SUPFAM" id="SSF51419">
    <property type="entry name" value="PLP-binding barrel"/>
    <property type="match status" value="1"/>
</dbReference>
<reference evidence="19 20" key="1">
    <citation type="submission" date="2020-07" db="EMBL/GenBank/DDBJ databases">
        <authorList>
            <person name="Feng X."/>
        </authorList>
    </citation>
    <scope>NUCLEOTIDE SEQUENCE [LARGE SCALE GENOMIC DNA]</scope>
    <source>
        <strain evidence="19 20">JCM31066</strain>
    </source>
</reference>
<name>A0A842HIC6_9BACT</name>
<dbReference type="InterPro" id="IPR040634">
    <property type="entry name" value="Arg_decarb_HB"/>
</dbReference>
<feature type="domain" description="Orn/DAP/Arg decarboxylase 2 N-terminal" evidence="16">
    <location>
        <begin position="95"/>
        <end position="348"/>
    </location>
</feature>
<feature type="domain" description="Arginine decarboxylase helical bundle" evidence="17">
    <location>
        <begin position="378"/>
        <end position="458"/>
    </location>
</feature>
<dbReference type="PROSITE" id="PS00878">
    <property type="entry name" value="ODR_DC_2_1"/>
    <property type="match status" value="1"/>
</dbReference>
<dbReference type="InterPro" id="IPR022653">
    <property type="entry name" value="De-COase2_pyr-phos_BS"/>
</dbReference>
<dbReference type="Gene3D" id="3.20.20.10">
    <property type="entry name" value="Alanine racemase"/>
    <property type="match status" value="1"/>
</dbReference>
<evidence type="ECO:0000256" key="5">
    <source>
        <dbReference type="ARBA" id="ARBA00012426"/>
    </source>
</evidence>
<keyword evidence="20" id="KW-1185">Reference proteome</keyword>
<evidence type="ECO:0000256" key="7">
    <source>
        <dbReference type="ARBA" id="ARBA00022793"/>
    </source>
</evidence>
<comment type="cofactor">
    <cofactor evidence="1 14">
        <name>pyridoxal 5'-phosphate</name>
        <dbReference type="ChEBI" id="CHEBI:597326"/>
    </cofactor>
</comment>
<evidence type="ECO:0000313" key="19">
    <source>
        <dbReference type="EMBL" id="MBC2596109.1"/>
    </source>
</evidence>
<feature type="active site" description="Proton donor" evidence="15">
    <location>
        <position position="508"/>
    </location>
</feature>
<keyword evidence="10" id="KW-0745">Spermidine biosynthesis</keyword>
<keyword evidence="9 14" id="KW-0663">Pyridoxal phosphate</keyword>
<dbReference type="Proteomes" id="UP000546464">
    <property type="component" value="Unassembled WGS sequence"/>
</dbReference>
<dbReference type="InterPro" id="IPR000183">
    <property type="entry name" value="Orn/DAP/Arg_de-COase"/>
</dbReference>
<evidence type="ECO:0000256" key="1">
    <source>
        <dbReference type="ARBA" id="ARBA00001933"/>
    </source>
</evidence>
<dbReference type="InterPro" id="IPR029066">
    <property type="entry name" value="PLP-binding_barrel"/>
</dbReference>
<accession>A0A842HIC6</accession>
<evidence type="ECO:0000256" key="13">
    <source>
        <dbReference type="NCBIfam" id="TIGR01273"/>
    </source>
</evidence>
<keyword evidence="12 19" id="KW-0456">Lyase</keyword>
<dbReference type="PROSITE" id="PS00879">
    <property type="entry name" value="ODR_DC_2_2"/>
    <property type="match status" value="1"/>
</dbReference>
<dbReference type="Pfam" id="PF02784">
    <property type="entry name" value="Orn_Arg_deC_N"/>
    <property type="match status" value="1"/>
</dbReference>
<dbReference type="CDD" id="cd06830">
    <property type="entry name" value="PLPDE_III_ADC"/>
    <property type="match status" value="1"/>
</dbReference>
<evidence type="ECO:0000256" key="4">
    <source>
        <dbReference type="ARBA" id="ARBA00008357"/>
    </source>
</evidence>
<evidence type="ECO:0000256" key="3">
    <source>
        <dbReference type="ARBA" id="ARBA00002257"/>
    </source>
</evidence>
<keyword evidence="7" id="KW-0210">Decarboxylase</keyword>
<dbReference type="PIRSF" id="PIRSF001336">
    <property type="entry name" value="Arg_decrbxlase"/>
    <property type="match status" value="1"/>
</dbReference>
<dbReference type="NCBIfam" id="NF003763">
    <property type="entry name" value="PRK05354.1"/>
    <property type="match status" value="1"/>
</dbReference>
<evidence type="ECO:0000259" key="18">
    <source>
        <dbReference type="Pfam" id="PF17944"/>
    </source>
</evidence>
<dbReference type="InterPro" id="IPR002985">
    <property type="entry name" value="Arg_decrbxlase"/>
</dbReference>
<evidence type="ECO:0000256" key="14">
    <source>
        <dbReference type="PIRSR" id="PIRSR001336-50"/>
    </source>
</evidence>
<dbReference type="Pfam" id="PF17944">
    <property type="entry name" value="Arg_decarbox_C"/>
    <property type="match status" value="1"/>
</dbReference>
<dbReference type="GO" id="GO:0006527">
    <property type="term" value="P:L-arginine catabolic process"/>
    <property type="evidence" value="ECO:0007669"/>
    <property type="project" value="InterPro"/>
</dbReference>
<comment type="function">
    <text evidence="3">Catalyzes the biosynthesis of agmatine from arginine.</text>
</comment>
<dbReference type="GO" id="GO:0046872">
    <property type="term" value="F:metal ion binding"/>
    <property type="evidence" value="ECO:0007669"/>
    <property type="project" value="UniProtKB-KW"/>
</dbReference>
<comment type="cofactor">
    <cofactor evidence="2">
        <name>Mg(2+)</name>
        <dbReference type="ChEBI" id="CHEBI:18420"/>
    </cofactor>
</comment>
<protein>
    <recommendedName>
        <fullName evidence="5 13">Arginine decarboxylase</fullName>
        <ecNumber evidence="5 13">4.1.1.19</ecNumber>
    </recommendedName>
</protein>
<feature type="modified residue" description="N6-(pyridoxal phosphate)lysine" evidence="14">
    <location>
        <position position="106"/>
    </location>
</feature>
<dbReference type="InterPro" id="IPR022644">
    <property type="entry name" value="De-COase2_N"/>
</dbReference>
<sequence length="656" mass="73904">MGLQNGEQDNWSASSADAYYGFSRWGKGHFSVDPDGALCVHPMADARKIRLTDVLEEARQMGLSAPLTIRVQDLLRRRVVELNEAFGAAIEAEQYEGRYQGVFPIKVNQLREVVDEILDAGKPWHFGLEAGSKPELLIALAMLQTKNALLVCNGYKDADYIRLAMLGTRLGKKVVVVIEQPSEADMIIQLSRETGVTPIIGLRLKLSTTGEGRWSTSSGDHAKFGLSAPELVSVVKKLRRAGLKDFIQLVHFHIGSQVPSIITLKKAVVEAARFYCELHRMGLPMKYLDCGGGLGIDYDGSRSNFDSSANYSLQEYARDMVFNIKSVCESSEVPVPDIVTESGRALVALHSILIVEVVDNIAKNDEPADISKRKRKPREPQVLKDLREILDGDEHWTPLERFHDAQQKKEEAQSLFSLGYLDLESRAETERLYWEICRRLRTATSVRGYVPEELAELNATLAEQYVCNFSVFQSLLDHWALDQLFPIAPIHRLDEEPTVEATLVDITCDSDGKVNQFIDLEDVKQSLRLHPLEPGKPYHLGVFLVGAYQDIMGDLHNLFGRVNEVHVFLEDDEEDGYYIEETISGFTTDEVLGFIQHKGSDLIRQMKKQIDRATRNDQVKPREGVRMLSLYTDLIGEKTYLKSPGQQKARRRRKGS</sequence>
<dbReference type="PANTHER" id="PTHR43295">
    <property type="entry name" value="ARGININE DECARBOXYLASE"/>
    <property type="match status" value="1"/>
</dbReference>
<proteinExistence type="inferred from homology"/>
<dbReference type="Gene3D" id="1.20.58.930">
    <property type="match status" value="1"/>
</dbReference>
<evidence type="ECO:0000256" key="11">
    <source>
        <dbReference type="ARBA" id="ARBA00023115"/>
    </source>
</evidence>
<evidence type="ECO:0000256" key="12">
    <source>
        <dbReference type="ARBA" id="ARBA00023239"/>
    </source>
</evidence>
<evidence type="ECO:0000313" key="20">
    <source>
        <dbReference type="Proteomes" id="UP000546464"/>
    </source>
</evidence>
<evidence type="ECO:0000256" key="2">
    <source>
        <dbReference type="ARBA" id="ARBA00001946"/>
    </source>
</evidence>
<dbReference type="PRINTS" id="PR01179">
    <property type="entry name" value="ODADCRBXLASE"/>
</dbReference>
<dbReference type="InterPro" id="IPR041128">
    <property type="entry name" value="Arg_decarbox_C"/>
</dbReference>
<keyword evidence="8" id="KW-0460">Magnesium</keyword>
<keyword evidence="6" id="KW-0479">Metal-binding</keyword>
<comment type="similarity">
    <text evidence="4">Belongs to the Orn/Lys/Arg decarboxylase class-II family. SpeA subfamily.</text>
</comment>
<dbReference type="FunFam" id="3.20.20.10:FF:000001">
    <property type="entry name" value="Biosynthetic arginine decarboxylase"/>
    <property type="match status" value="1"/>
</dbReference>
<dbReference type="InterPro" id="IPR022657">
    <property type="entry name" value="De-COase2_CS"/>
</dbReference>
<dbReference type="Pfam" id="PF17810">
    <property type="entry name" value="Arg_decarb_HB"/>
    <property type="match status" value="1"/>
</dbReference>
<evidence type="ECO:0000256" key="9">
    <source>
        <dbReference type="ARBA" id="ARBA00022898"/>
    </source>
</evidence>
<dbReference type="AlphaFoldDB" id="A0A842HIC6"/>
<dbReference type="GO" id="GO:0008295">
    <property type="term" value="P:spermidine biosynthetic process"/>
    <property type="evidence" value="ECO:0007669"/>
    <property type="project" value="UniProtKB-UniRule"/>
</dbReference>
<dbReference type="Gene3D" id="2.40.37.10">
    <property type="entry name" value="Lyase, Ornithine Decarboxylase, Chain A, domain 1"/>
    <property type="match status" value="1"/>
</dbReference>
<dbReference type="EC" id="4.1.1.19" evidence="5 13"/>
<evidence type="ECO:0000256" key="10">
    <source>
        <dbReference type="ARBA" id="ARBA00023066"/>
    </source>
</evidence>